<dbReference type="GO" id="GO:0000287">
    <property type="term" value="F:magnesium ion binding"/>
    <property type="evidence" value="ECO:0007669"/>
    <property type="project" value="TreeGrafter"/>
</dbReference>
<feature type="binding site" evidence="5">
    <location>
        <position position="155"/>
    </location>
    <ligand>
        <name>Mg(2+)</name>
        <dbReference type="ChEBI" id="CHEBI:18420"/>
    </ligand>
</feature>
<keyword evidence="2 5" id="KW-0479">Metal-binding</keyword>
<feature type="binding site" evidence="4">
    <location>
        <position position="128"/>
    </location>
    <ligand>
        <name>substrate</name>
    </ligand>
</feature>
<evidence type="ECO:0000256" key="3">
    <source>
        <dbReference type="ARBA" id="ARBA00022842"/>
    </source>
</evidence>
<dbReference type="PANTHER" id="PTHR32308">
    <property type="entry name" value="LYASE BETA SUBUNIT, PUTATIVE (AFU_ORTHOLOGUE AFUA_4G13030)-RELATED"/>
    <property type="match status" value="1"/>
</dbReference>
<reference evidence="7 8" key="1">
    <citation type="submission" date="2014-04" db="EMBL/GenBank/DDBJ databases">
        <title>Draft Genome Sequence of Synergistes jonesii.</title>
        <authorList>
            <person name="Coil D.A."/>
            <person name="Eisen J.A."/>
            <person name="Holland-Moritz H.E."/>
        </authorList>
    </citation>
    <scope>NUCLEOTIDE SEQUENCE [LARGE SCALE GENOMIC DNA]</scope>
    <source>
        <strain evidence="7 8">78-1</strain>
    </source>
</reference>
<dbReference type="PATRIC" id="fig|2754.20.peg.2374"/>
<dbReference type="Gene3D" id="3.20.20.60">
    <property type="entry name" value="Phosphoenolpyruvate-binding domains"/>
    <property type="match status" value="1"/>
</dbReference>
<dbReference type="InterPro" id="IPR011206">
    <property type="entry name" value="Citrate_lyase_beta/mcl1/mcl2"/>
</dbReference>
<dbReference type="RefSeq" id="WP_037976379.1">
    <property type="nucleotide sequence ID" value="NZ_CAMETI010000013.1"/>
</dbReference>
<evidence type="ECO:0000256" key="5">
    <source>
        <dbReference type="PIRSR" id="PIRSR015582-2"/>
    </source>
</evidence>
<gene>
    <name evidence="7" type="ORF">EH55_05430</name>
</gene>
<keyword evidence="8" id="KW-1185">Reference proteome</keyword>
<dbReference type="EMBL" id="JMKI01000034">
    <property type="protein sequence ID" value="KEJ92178.1"/>
    <property type="molecule type" value="Genomic_DNA"/>
</dbReference>
<feature type="domain" description="HpcH/HpaI aldolase/citrate lyase" evidence="6">
    <location>
        <begin position="3"/>
        <end position="223"/>
    </location>
</feature>
<evidence type="ECO:0000256" key="2">
    <source>
        <dbReference type="ARBA" id="ARBA00022723"/>
    </source>
</evidence>
<dbReference type="STRING" id="2754.EH55_05430"/>
<feature type="binding site" evidence="4">
    <location>
        <position position="64"/>
    </location>
    <ligand>
        <name>substrate</name>
    </ligand>
</feature>
<name>A0A073IP85_9BACT</name>
<evidence type="ECO:0000256" key="1">
    <source>
        <dbReference type="ARBA" id="ARBA00001946"/>
    </source>
</evidence>
<dbReference type="SUPFAM" id="SSF51621">
    <property type="entry name" value="Phosphoenolpyruvate/pyruvate domain"/>
    <property type="match status" value="1"/>
</dbReference>
<comment type="caution">
    <text evidence="7">The sequence shown here is derived from an EMBL/GenBank/DDBJ whole genome shotgun (WGS) entry which is preliminary data.</text>
</comment>
<dbReference type="GO" id="GO:0016829">
    <property type="term" value="F:lyase activity"/>
    <property type="evidence" value="ECO:0007669"/>
    <property type="project" value="UniProtKB-KW"/>
</dbReference>
<evidence type="ECO:0000259" key="6">
    <source>
        <dbReference type="Pfam" id="PF03328"/>
    </source>
</evidence>
<feature type="binding site" evidence="5">
    <location>
        <position position="128"/>
    </location>
    <ligand>
        <name>Mg(2+)</name>
        <dbReference type="ChEBI" id="CHEBI:18420"/>
    </ligand>
</feature>
<accession>A0A073IP85</accession>
<dbReference type="GeneID" id="90983728"/>
<dbReference type="PANTHER" id="PTHR32308:SF10">
    <property type="entry name" value="CITRATE LYASE SUBUNIT BETA"/>
    <property type="match status" value="1"/>
</dbReference>
<protein>
    <submittedName>
        <fullName evidence="7">Citrate lyase</fullName>
    </submittedName>
</protein>
<dbReference type="AlphaFoldDB" id="A0A073IP85"/>
<dbReference type="OrthoDB" id="9786940at2"/>
<proteinExistence type="predicted"/>
<dbReference type="InterPro" id="IPR040442">
    <property type="entry name" value="Pyrv_kinase-like_dom_sf"/>
</dbReference>
<sequence length="286" mass="31477">MRRTMLYLPGNNPNMLTKGHLFGSDGVILDLEDAVAMVEKDAARILVSKYLKQGEFGSVEVTVRINGIDTEFWKKDLEAIVPMKRLDGIRAPKVDSAETVKILDEEISRLEDKYGVPQGKLKLFCLLETAKGILNAYEIATASPRIAAIIPGGEDLRADLKTERSMDGTELEWARRFVVFAGRAAGVDPLDTVFSRVTDDEGLRKETQFIKQLGFAGKSIIHPNQIRIIHDVFNPTEAEIAKAQKILAAAKEAAERGQGAVTVDGKMVDMPVVKRAEYVLVRAGLA</sequence>
<comment type="cofactor">
    <cofactor evidence="1">
        <name>Mg(2+)</name>
        <dbReference type="ChEBI" id="CHEBI:18420"/>
    </cofactor>
</comment>
<dbReference type="Pfam" id="PF03328">
    <property type="entry name" value="HpcH_HpaI"/>
    <property type="match status" value="1"/>
</dbReference>
<dbReference type="eggNOG" id="COG2301">
    <property type="taxonomic scope" value="Bacteria"/>
</dbReference>
<organism evidence="7 8">
    <name type="scientific">Synergistes jonesii</name>
    <dbReference type="NCBI Taxonomy" id="2754"/>
    <lineage>
        <taxon>Bacteria</taxon>
        <taxon>Thermotogati</taxon>
        <taxon>Synergistota</taxon>
        <taxon>Synergistia</taxon>
        <taxon>Synergistales</taxon>
        <taxon>Synergistaceae</taxon>
        <taxon>Synergistes</taxon>
    </lineage>
</organism>
<evidence type="ECO:0000313" key="7">
    <source>
        <dbReference type="EMBL" id="KEJ92178.1"/>
    </source>
</evidence>
<keyword evidence="3 5" id="KW-0460">Magnesium</keyword>
<dbReference type="PIRSF" id="PIRSF015582">
    <property type="entry name" value="Cit_lyase_B"/>
    <property type="match status" value="1"/>
</dbReference>
<evidence type="ECO:0000256" key="4">
    <source>
        <dbReference type="PIRSR" id="PIRSR015582-1"/>
    </source>
</evidence>
<dbReference type="InterPro" id="IPR015813">
    <property type="entry name" value="Pyrv/PenolPyrv_kinase-like_dom"/>
</dbReference>
<dbReference type="InterPro" id="IPR005000">
    <property type="entry name" value="Aldolase/citrate-lyase_domain"/>
</dbReference>
<keyword evidence="7" id="KW-0456">Lyase</keyword>
<dbReference type="GO" id="GO:0006107">
    <property type="term" value="P:oxaloacetate metabolic process"/>
    <property type="evidence" value="ECO:0007669"/>
    <property type="project" value="TreeGrafter"/>
</dbReference>
<evidence type="ECO:0000313" key="8">
    <source>
        <dbReference type="Proteomes" id="UP000027665"/>
    </source>
</evidence>
<dbReference type="Proteomes" id="UP000027665">
    <property type="component" value="Unassembled WGS sequence"/>
</dbReference>